<dbReference type="InterPro" id="IPR008409">
    <property type="entry name" value="SPF27"/>
</dbReference>
<name>A0A1X2IZ56_9FUNG</name>
<accession>A0A1X2IZ56</accession>
<dbReference type="OrthoDB" id="205794at2759"/>
<dbReference type="GO" id="GO:0008380">
    <property type="term" value="P:RNA splicing"/>
    <property type="evidence" value="ECO:0007669"/>
    <property type="project" value="UniProtKB-KW"/>
</dbReference>
<comment type="caution">
    <text evidence="7">The sequence shown here is derived from an EMBL/GenBank/DDBJ whole genome shotgun (WGS) entry which is preliminary data.</text>
</comment>
<proteinExistence type="inferred from homology"/>
<dbReference type="AlphaFoldDB" id="A0A1X2IZ56"/>
<dbReference type="Pfam" id="PF05700">
    <property type="entry name" value="BCAS2"/>
    <property type="match status" value="1"/>
</dbReference>
<dbReference type="GO" id="GO:0006397">
    <property type="term" value="P:mRNA processing"/>
    <property type="evidence" value="ECO:0007669"/>
    <property type="project" value="UniProtKB-KW"/>
</dbReference>
<dbReference type="STRING" id="90262.A0A1X2IZ56"/>
<keyword evidence="5" id="KW-0508">mRNA splicing</keyword>
<evidence type="ECO:0000256" key="6">
    <source>
        <dbReference type="ARBA" id="ARBA00023242"/>
    </source>
</evidence>
<keyword evidence="6" id="KW-0539">Nucleus</keyword>
<dbReference type="EMBL" id="MCGE01000002">
    <property type="protein sequence ID" value="ORZ24587.1"/>
    <property type="molecule type" value="Genomic_DNA"/>
</dbReference>
<keyword evidence="3" id="KW-0507">mRNA processing</keyword>
<evidence type="ECO:0000256" key="1">
    <source>
        <dbReference type="ARBA" id="ARBA00004123"/>
    </source>
</evidence>
<evidence type="ECO:0000256" key="4">
    <source>
        <dbReference type="ARBA" id="ARBA00022728"/>
    </source>
</evidence>
<dbReference type="GO" id="GO:0000974">
    <property type="term" value="C:Prp19 complex"/>
    <property type="evidence" value="ECO:0007669"/>
    <property type="project" value="TreeGrafter"/>
</dbReference>
<dbReference type="PANTHER" id="PTHR13296:SF0">
    <property type="entry name" value="PRE-MRNA-SPLICING FACTOR SPF27"/>
    <property type="match status" value="1"/>
</dbReference>
<keyword evidence="8" id="KW-1185">Reference proteome</keyword>
<dbReference type="Proteomes" id="UP000193560">
    <property type="component" value="Unassembled WGS sequence"/>
</dbReference>
<protein>
    <submittedName>
        <fullName evidence="7">Pre-mRNA-splicing factor SPF27</fullName>
    </submittedName>
</protein>
<comment type="similarity">
    <text evidence="2">Belongs to the SPF27 family.</text>
</comment>
<evidence type="ECO:0000256" key="5">
    <source>
        <dbReference type="ARBA" id="ARBA00023187"/>
    </source>
</evidence>
<dbReference type="GO" id="GO:0071013">
    <property type="term" value="C:catalytic step 2 spliceosome"/>
    <property type="evidence" value="ECO:0007669"/>
    <property type="project" value="TreeGrafter"/>
</dbReference>
<reference evidence="7 8" key="1">
    <citation type="submission" date="2016-07" db="EMBL/GenBank/DDBJ databases">
        <title>Pervasive Adenine N6-methylation of Active Genes in Fungi.</title>
        <authorList>
            <consortium name="DOE Joint Genome Institute"/>
            <person name="Mondo S.J."/>
            <person name="Dannebaum R.O."/>
            <person name="Kuo R.C."/>
            <person name="Labutti K."/>
            <person name="Haridas S."/>
            <person name="Kuo A."/>
            <person name="Salamov A."/>
            <person name="Ahrendt S.R."/>
            <person name="Lipzen A."/>
            <person name="Sullivan W."/>
            <person name="Andreopoulos W.B."/>
            <person name="Clum A."/>
            <person name="Lindquist E."/>
            <person name="Daum C."/>
            <person name="Ramamoorthy G.K."/>
            <person name="Gryganskyi A."/>
            <person name="Culley D."/>
            <person name="Magnuson J.K."/>
            <person name="James T.Y."/>
            <person name="O'Malley M.A."/>
            <person name="Stajich J.E."/>
            <person name="Spatafora J.W."/>
            <person name="Visel A."/>
            <person name="Grigoriev I.V."/>
        </authorList>
    </citation>
    <scope>NUCLEOTIDE SEQUENCE [LARGE SCALE GENOMIC DNA]</scope>
    <source>
        <strain evidence="7 8">NRRL 1336</strain>
    </source>
</reference>
<evidence type="ECO:0000256" key="2">
    <source>
        <dbReference type="ARBA" id="ARBA00010788"/>
    </source>
</evidence>
<keyword evidence="4" id="KW-0747">Spliceosome</keyword>
<sequence length="224" mass="25996">MSSALIESSSTQALKGSDTDIDALPYIDQEIDEPEMKASVDRLIEQEMRRMKRTERSNLPLSVDLFQDNQVLSQEWDRVGKKINLTALDETRYELQGPDSDTDVEAWKKAVDNTKAQLESQAGSMFNLELLQKYGANAWRVHNYQLESYLKQIKQETEQYRNEINEINRERKYDQTQAAKAIQTLESKWSDLISQNLQVEIGCAALESEVEELRQYRQRLANQQ</sequence>
<evidence type="ECO:0000313" key="7">
    <source>
        <dbReference type="EMBL" id="ORZ24587.1"/>
    </source>
</evidence>
<dbReference type="GO" id="GO:0071011">
    <property type="term" value="C:precatalytic spliceosome"/>
    <property type="evidence" value="ECO:0007669"/>
    <property type="project" value="TreeGrafter"/>
</dbReference>
<evidence type="ECO:0000313" key="8">
    <source>
        <dbReference type="Proteomes" id="UP000193560"/>
    </source>
</evidence>
<gene>
    <name evidence="7" type="ORF">BCR42DRAFT_403226</name>
</gene>
<comment type="subcellular location">
    <subcellularLocation>
        <location evidence="1">Nucleus</location>
    </subcellularLocation>
</comment>
<evidence type="ECO:0000256" key="3">
    <source>
        <dbReference type="ARBA" id="ARBA00022664"/>
    </source>
</evidence>
<dbReference type="PANTHER" id="PTHR13296">
    <property type="entry name" value="BCAS2 PROTEIN"/>
    <property type="match status" value="1"/>
</dbReference>
<organism evidence="7 8">
    <name type="scientific">Absidia repens</name>
    <dbReference type="NCBI Taxonomy" id="90262"/>
    <lineage>
        <taxon>Eukaryota</taxon>
        <taxon>Fungi</taxon>
        <taxon>Fungi incertae sedis</taxon>
        <taxon>Mucoromycota</taxon>
        <taxon>Mucoromycotina</taxon>
        <taxon>Mucoromycetes</taxon>
        <taxon>Mucorales</taxon>
        <taxon>Cunninghamellaceae</taxon>
        <taxon>Absidia</taxon>
    </lineage>
</organism>